<dbReference type="EMBL" id="BLXT01003748">
    <property type="protein sequence ID" value="GFO05459.1"/>
    <property type="molecule type" value="Genomic_DNA"/>
</dbReference>
<protein>
    <submittedName>
        <fullName evidence="1">Uncharacterized protein</fullName>
    </submittedName>
</protein>
<comment type="caution">
    <text evidence="1">The sequence shown here is derived from an EMBL/GenBank/DDBJ whole genome shotgun (WGS) entry which is preliminary data.</text>
</comment>
<evidence type="ECO:0000313" key="1">
    <source>
        <dbReference type="EMBL" id="GFO05459.1"/>
    </source>
</evidence>
<gene>
    <name evidence="1" type="ORF">PoB_003196400</name>
</gene>
<dbReference type="Proteomes" id="UP000735302">
    <property type="component" value="Unassembled WGS sequence"/>
</dbReference>
<organism evidence="1 2">
    <name type="scientific">Plakobranchus ocellatus</name>
    <dbReference type="NCBI Taxonomy" id="259542"/>
    <lineage>
        <taxon>Eukaryota</taxon>
        <taxon>Metazoa</taxon>
        <taxon>Spiralia</taxon>
        <taxon>Lophotrochozoa</taxon>
        <taxon>Mollusca</taxon>
        <taxon>Gastropoda</taxon>
        <taxon>Heterobranchia</taxon>
        <taxon>Euthyneura</taxon>
        <taxon>Panpulmonata</taxon>
        <taxon>Sacoglossa</taxon>
        <taxon>Placobranchoidea</taxon>
        <taxon>Plakobranchidae</taxon>
        <taxon>Plakobranchus</taxon>
    </lineage>
</organism>
<proteinExistence type="predicted"/>
<keyword evidence="2" id="KW-1185">Reference proteome</keyword>
<dbReference type="AlphaFoldDB" id="A0AAV4AGT4"/>
<sequence length="196" mass="21757">MTCRVAFSVGLRLLCATHRQVSLIIILRNETGLVVRAGTVNRIMRGHVMAPPFPLSDRASDVRPGCKTQRIAPTLRQVADLMCARMKERGYFKTCIVGHVNCCLQCAPTLRQQFVGAIVDFGNTLFSLVRKHAISKRRSYPLCISARSYVSGSVGYGKEGCHYVTTHIKPNSVKGKNPLAFWDIYSVMILVVTQSI</sequence>
<accession>A0AAV4AGT4</accession>
<evidence type="ECO:0000313" key="2">
    <source>
        <dbReference type="Proteomes" id="UP000735302"/>
    </source>
</evidence>
<reference evidence="1 2" key="1">
    <citation type="journal article" date="2021" name="Elife">
        <title>Chloroplast acquisition without the gene transfer in kleptoplastic sea slugs, Plakobranchus ocellatus.</title>
        <authorList>
            <person name="Maeda T."/>
            <person name="Takahashi S."/>
            <person name="Yoshida T."/>
            <person name="Shimamura S."/>
            <person name="Takaki Y."/>
            <person name="Nagai Y."/>
            <person name="Toyoda A."/>
            <person name="Suzuki Y."/>
            <person name="Arimoto A."/>
            <person name="Ishii H."/>
            <person name="Satoh N."/>
            <person name="Nishiyama T."/>
            <person name="Hasebe M."/>
            <person name="Maruyama T."/>
            <person name="Minagawa J."/>
            <person name="Obokata J."/>
            <person name="Shigenobu S."/>
        </authorList>
    </citation>
    <scope>NUCLEOTIDE SEQUENCE [LARGE SCALE GENOMIC DNA]</scope>
</reference>
<name>A0AAV4AGT4_9GAST</name>